<accession>A0ABP9QFG7</accession>
<dbReference type="PANTHER" id="PTHR11831:SF4">
    <property type="entry name" value="SMALL RIBOSOMAL SUBUNIT PROTEIN US4M"/>
    <property type="match status" value="1"/>
</dbReference>
<protein>
    <recommendedName>
        <fullName evidence="6 7">Small ribosomal subunit protein uS4</fullName>
    </recommendedName>
</protein>
<dbReference type="PROSITE" id="PS50889">
    <property type="entry name" value="S4"/>
    <property type="match status" value="1"/>
</dbReference>
<evidence type="ECO:0000256" key="3">
    <source>
        <dbReference type="ARBA" id="ARBA00022884"/>
    </source>
</evidence>
<comment type="function">
    <text evidence="7">With S5 and S12 plays an important role in translational accuracy.</text>
</comment>
<dbReference type="GO" id="GO:0005840">
    <property type="term" value="C:ribosome"/>
    <property type="evidence" value="ECO:0007669"/>
    <property type="project" value="UniProtKB-KW"/>
</dbReference>
<feature type="region of interest" description="Disordered" evidence="9">
    <location>
        <begin position="22"/>
        <end position="46"/>
    </location>
</feature>
<dbReference type="InterPro" id="IPR036986">
    <property type="entry name" value="S4_RNA-bd_sf"/>
</dbReference>
<dbReference type="EMBL" id="BAABLD010000005">
    <property type="protein sequence ID" value="GAA5161065.1"/>
    <property type="molecule type" value="Genomic_DNA"/>
</dbReference>
<evidence type="ECO:0000256" key="4">
    <source>
        <dbReference type="ARBA" id="ARBA00022980"/>
    </source>
</evidence>
<evidence type="ECO:0000313" key="13">
    <source>
        <dbReference type="Proteomes" id="UP001500547"/>
    </source>
</evidence>
<name>A0ABP9QFG7_9RHOO</name>
<dbReference type="InterPro" id="IPR022801">
    <property type="entry name" value="Ribosomal_uS4"/>
</dbReference>
<dbReference type="Proteomes" id="UP001500547">
    <property type="component" value="Unassembled WGS sequence"/>
</dbReference>
<dbReference type="HAMAP" id="MF_01306_B">
    <property type="entry name" value="Ribosomal_uS4_B"/>
    <property type="match status" value="1"/>
</dbReference>
<sequence>MSRYTGPRVKVMRALGIELPGLSRKSIADRPHPPGQHGGRQKRISGFGLQLQEKQKLRMNYGLSERQMRRLMTDAKRSRGAAGEKLAELLERRLDNVVFRAGFAPTIPAARQLVNHGHFKVGDRAVNIPSYRVRVGDVVSLKRADKPLEIIRLNVAEPSLTRPEWLSWDEANLRVTVTHLPAASDVPFPIDLQLVVEYYAQRL</sequence>
<dbReference type="Pfam" id="PF01479">
    <property type="entry name" value="S4"/>
    <property type="match status" value="1"/>
</dbReference>
<dbReference type="Gene3D" id="3.10.290.10">
    <property type="entry name" value="RNA-binding S4 domain"/>
    <property type="match status" value="1"/>
</dbReference>
<evidence type="ECO:0000256" key="5">
    <source>
        <dbReference type="ARBA" id="ARBA00023274"/>
    </source>
</evidence>
<keyword evidence="13" id="KW-1185">Reference proteome</keyword>
<organism evidence="12 13">
    <name type="scientific">Viridibacterium curvum</name>
    <dbReference type="NCBI Taxonomy" id="1101404"/>
    <lineage>
        <taxon>Bacteria</taxon>
        <taxon>Pseudomonadati</taxon>
        <taxon>Pseudomonadota</taxon>
        <taxon>Betaproteobacteria</taxon>
        <taxon>Rhodocyclales</taxon>
        <taxon>Rhodocyclaceae</taxon>
        <taxon>Viridibacterium</taxon>
    </lineage>
</organism>
<feature type="domain" description="Small ribosomal subunit protein uS4 N-terminal" evidence="11">
    <location>
        <begin position="3"/>
        <end position="91"/>
    </location>
</feature>
<dbReference type="SMART" id="SM01390">
    <property type="entry name" value="Ribosomal_S4"/>
    <property type="match status" value="1"/>
</dbReference>
<dbReference type="SMART" id="SM00363">
    <property type="entry name" value="S4"/>
    <property type="match status" value="1"/>
</dbReference>
<dbReference type="RefSeq" id="WP_345531741.1">
    <property type="nucleotide sequence ID" value="NZ_BAABLD010000005.1"/>
</dbReference>
<dbReference type="InterPro" id="IPR002942">
    <property type="entry name" value="S4_RNA-bd"/>
</dbReference>
<dbReference type="Gene3D" id="1.10.1050.10">
    <property type="entry name" value="Ribosomal Protein S4 Delta 41, Chain A, domain 1"/>
    <property type="match status" value="1"/>
</dbReference>
<keyword evidence="4 7" id="KW-0689">Ribosomal protein</keyword>
<comment type="function">
    <text evidence="7">One of the primary rRNA binding proteins, it binds directly to 16S rRNA where it nucleates assembly of the body of the 30S subunit.</text>
</comment>
<keyword evidence="5 7" id="KW-0687">Ribonucleoprotein</keyword>
<dbReference type="Pfam" id="PF00163">
    <property type="entry name" value="Ribosomal_S4"/>
    <property type="match status" value="1"/>
</dbReference>
<evidence type="ECO:0000259" key="11">
    <source>
        <dbReference type="SMART" id="SM01390"/>
    </source>
</evidence>
<proteinExistence type="inferred from homology"/>
<evidence type="ECO:0000256" key="1">
    <source>
        <dbReference type="ARBA" id="ARBA00007465"/>
    </source>
</evidence>
<dbReference type="InterPro" id="IPR001912">
    <property type="entry name" value="Ribosomal_uS4_N"/>
</dbReference>
<feature type="domain" description="RNA-binding S4" evidence="10">
    <location>
        <begin position="92"/>
        <end position="156"/>
    </location>
</feature>
<dbReference type="NCBIfam" id="NF003717">
    <property type="entry name" value="PRK05327.1"/>
    <property type="match status" value="1"/>
</dbReference>
<comment type="similarity">
    <text evidence="1 7 8">Belongs to the universal ribosomal protein uS4 family.</text>
</comment>
<dbReference type="InterPro" id="IPR005709">
    <property type="entry name" value="Ribosomal_uS4_bac-type"/>
</dbReference>
<evidence type="ECO:0000256" key="6">
    <source>
        <dbReference type="ARBA" id="ARBA00035254"/>
    </source>
</evidence>
<evidence type="ECO:0000256" key="7">
    <source>
        <dbReference type="HAMAP-Rule" id="MF_01306"/>
    </source>
</evidence>
<dbReference type="PROSITE" id="PS00632">
    <property type="entry name" value="RIBOSOMAL_S4"/>
    <property type="match status" value="1"/>
</dbReference>
<dbReference type="NCBIfam" id="TIGR01017">
    <property type="entry name" value="rpsD_bact"/>
    <property type="match status" value="1"/>
</dbReference>
<keyword evidence="2 7" id="KW-0699">rRNA-binding</keyword>
<comment type="subunit">
    <text evidence="7">Part of the 30S ribosomal subunit. Contacts protein S5. The interaction surface between S4 and S5 is involved in control of translational fidelity.</text>
</comment>
<evidence type="ECO:0000313" key="12">
    <source>
        <dbReference type="EMBL" id="GAA5161065.1"/>
    </source>
</evidence>
<reference evidence="13" key="1">
    <citation type="journal article" date="2019" name="Int. J. Syst. Evol. Microbiol.">
        <title>The Global Catalogue of Microorganisms (GCM) 10K type strain sequencing project: providing services to taxonomists for standard genome sequencing and annotation.</title>
        <authorList>
            <consortium name="The Broad Institute Genomics Platform"/>
            <consortium name="The Broad Institute Genome Sequencing Center for Infectious Disease"/>
            <person name="Wu L."/>
            <person name="Ma J."/>
        </authorList>
    </citation>
    <scope>NUCLEOTIDE SEQUENCE [LARGE SCALE GENOMIC DNA]</scope>
    <source>
        <strain evidence="13">JCM 18715</strain>
    </source>
</reference>
<evidence type="ECO:0000259" key="10">
    <source>
        <dbReference type="SMART" id="SM00363"/>
    </source>
</evidence>
<dbReference type="PANTHER" id="PTHR11831">
    <property type="entry name" value="30S 40S RIBOSOMAL PROTEIN"/>
    <property type="match status" value="1"/>
</dbReference>
<evidence type="ECO:0000256" key="2">
    <source>
        <dbReference type="ARBA" id="ARBA00022730"/>
    </source>
</evidence>
<dbReference type="CDD" id="cd00165">
    <property type="entry name" value="S4"/>
    <property type="match status" value="1"/>
</dbReference>
<dbReference type="InterPro" id="IPR018079">
    <property type="entry name" value="Ribosomal_uS4_CS"/>
</dbReference>
<dbReference type="SUPFAM" id="SSF55174">
    <property type="entry name" value="Alpha-L RNA-binding motif"/>
    <property type="match status" value="1"/>
</dbReference>
<gene>
    <name evidence="12" type="primary">rpsD_1</name>
    <name evidence="7" type="synonym">rpsD</name>
    <name evidence="12" type="ORF">GCM10025770_09690</name>
</gene>
<keyword evidence="3 7" id="KW-0694">RNA-binding</keyword>
<evidence type="ECO:0000256" key="9">
    <source>
        <dbReference type="SAM" id="MobiDB-lite"/>
    </source>
</evidence>
<comment type="caution">
    <text evidence="12">The sequence shown here is derived from an EMBL/GenBank/DDBJ whole genome shotgun (WGS) entry which is preliminary data.</text>
</comment>
<evidence type="ECO:0000256" key="8">
    <source>
        <dbReference type="RuleBase" id="RU003699"/>
    </source>
</evidence>